<organism evidence="4 5">
    <name type="scientific">Pseudomonas luteola</name>
    <dbReference type="NCBI Taxonomy" id="47886"/>
    <lineage>
        <taxon>Bacteria</taxon>
        <taxon>Pseudomonadati</taxon>
        <taxon>Pseudomonadota</taxon>
        <taxon>Gammaproteobacteria</taxon>
        <taxon>Pseudomonadales</taxon>
        <taxon>Pseudomonadaceae</taxon>
        <taxon>Pseudomonas</taxon>
    </lineage>
</organism>
<dbReference type="EMBL" id="UAUF01000014">
    <property type="protein sequence ID" value="SPZ13251.1"/>
    <property type="molecule type" value="Genomic_DNA"/>
</dbReference>
<dbReference type="NCBIfam" id="TIGR02449">
    <property type="entry name" value="TIGR02449 family protein"/>
    <property type="match status" value="1"/>
</dbReference>
<keyword evidence="1" id="KW-0175">Coiled coil</keyword>
<dbReference type="GeneID" id="300265454"/>
<keyword evidence="6" id="KW-1185">Reference proteome</keyword>
<evidence type="ECO:0000313" key="7">
    <source>
        <dbReference type="Proteomes" id="UP000638986"/>
    </source>
</evidence>
<sequence>MRESSIENDLQVLTDKIEQLLEHIEQLRKENRQLRAHERGWREERAKLIEKNDLARHKVEAMILRLKALEQDS</sequence>
<dbReference type="Proteomes" id="UP000638986">
    <property type="component" value="Unassembled WGS sequence"/>
</dbReference>
<name>A0A2X2D2U9_PSELU</name>
<evidence type="ECO:0000313" key="3">
    <source>
        <dbReference type="EMBL" id="MBH3440673.1"/>
    </source>
</evidence>
<evidence type="ECO:0000313" key="2">
    <source>
        <dbReference type="EMBL" id="MBF8642206.1"/>
    </source>
</evidence>
<dbReference type="InterPro" id="IPR012662">
    <property type="entry name" value="CHP02449"/>
</dbReference>
<dbReference type="EMBL" id="JADTXM010000013">
    <property type="protein sequence ID" value="MBH3440673.1"/>
    <property type="molecule type" value="Genomic_DNA"/>
</dbReference>
<reference evidence="3 7" key="3">
    <citation type="submission" date="2020-11" db="EMBL/GenBank/DDBJ databases">
        <title>Enhanced detection system for hospital associated transmission using whole genome sequencing surveillance.</title>
        <authorList>
            <person name="Harrison L.H."/>
            <person name="Van Tyne D."/>
            <person name="Marsh J.W."/>
            <person name="Griffith M.P."/>
            <person name="Snyder D.J."/>
            <person name="Cooper V.S."/>
            <person name="Mustapha M."/>
        </authorList>
    </citation>
    <scope>NUCLEOTIDE SEQUENCE [LARGE SCALE GENOMIC DNA]</scope>
    <source>
        <strain evidence="3 7">PSB00013</strain>
    </source>
</reference>
<reference evidence="2 6" key="2">
    <citation type="submission" date="2020-10" db="EMBL/GenBank/DDBJ databases">
        <title>Genome sequences of Pseudomonas isolates.</title>
        <authorList>
            <person name="Wessels L."/>
            <person name="Reich F."/>
            <person name="Hammerl J."/>
        </authorList>
    </citation>
    <scope>NUCLEOTIDE SEQUENCE [LARGE SCALE GENOMIC DNA]</scope>
    <source>
        <strain evidence="2 6">20-MO00624-0</strain>
    </source>
</reference>
<proteinExistence type="predicted"/>
<dbReference type="Proteomes" id="UP000626180">
    <property type="component" value="Unassembled WGS sequence"/>
</dbReference>
<evidence type="ECO:0000313" key="6">
    <source>
        <dbReference type="Proteomes" id="UP000626180"/>
    </source>
</evidence>
<dbReference type="Proteomes" id="UP000250443">
    <property type="component" value="Unassembled WGS sequence"/>
</dbReference>
<reference evidence="4 5" key="1">
    <citation type="submission" date="2018-06" db="EMBL/GenBank/DDBJ databases">
        <authorList>
            <consortium name="Pathogen Informatics"/>
            <person name="Doyle S."/>
        </authorList>
    </citation>
    <scope>NUCLEOTIDE SEQUENCE [LARGE SCALE GENOMIC DNA]</scope>
    <source>
        <strain evidence="4 5">NCTC11842</strain>
    </source>
</reference>
<protein>
    <submittedName>
        <fullName evidence="4">Chromosome segregation ATPase</fullName>
    </submittedName>
    <submittedName>
        <fullName evidence="2">TIGR02449 family protein</fullName>
    </submittedName>
</protein>
<evidence type="ECO:0000256" key="1">
    <source>
        <dbReference type="SAM" id="Coils"/>
    </source>
</evidence>
<gene>
    <name evidence="3" type="ORF">I5Q09_18475</name>
    <name evidence="2" type="ORF">IRZ65_16090</name>
    <name evidence="4" type="ORF">NCTC11842_04974</name>
</gene>
<dbReference type="EMBL" id="JADMCD010000008">
    <property type="protein sequence ID" value="MBF8642206.1"/>
    <property type="molecule type" value="Genomic_DNA"/>
</dbReference>
<evidence type="ECO:0000313" key="5">
    <source>
        <dbReference type="Proteomes" id="UP000250443"/>
    </source>
</evidence>
<dbReference type="RefSeq" id="WP_010796707.1">
    <property type="nucleotide sequence ID" value="NZ_CP044086.1"/>
</dbReference>
<evidence type="ECO:0000313" key="4">
    <source>
        <dbReference type="EMBL" id="SPZ13251.1"/>
    </source>
</evidence>
<dbReference type="AlphaFoldDB" id="A0A2X2D2U9"/>
<feature type="coiled-coil region" evidence="1">
    <location>
        <begin position="3"/>
        <end position="72"/>
    </location>
</feature>
<accession>A0A2X2D2U9</accession>